<name>A0A7D9DNW6_PARCT</name>
<evidence type="ECO:0000313" key="2">
    <source>
        <dbReference type="Proteomes" id="UP001152795"/>
    </source>
</evidence>
<proteinExistence type="predicted"/>
<dbReference type="Proteomes" id="UP001152795">
    <property type="component" value="Unassembled WGS sequence"/>
</dbReference>
<sequence length="987" mass="109939">MASSVFQPNCNGKSAVEQLDLWKVSAGTLSDIPSTCIKIDECNIAGSPKPRTSPCYSSYKVGFHADHFDNTLVNDIAWIISRYFNRSSQSIDTQVFDQRVPVWSAYNSLVNTPESGQESPIILDKAYALPIINAPAHEWSTLVTTLNQLCMVNRLVSKNDGKLIVTFDMDLYKRVLKLEYLDSKYKDKWVVYPGAFHTAVCALRCLGKTIEGSGIDEAWVEAEVYSAVTVDQIINGNHYRRALEAHKVTLQVLFDLWIEAFFSERPAVRTSLEACIEQVSKACVLKQGVRAAHFSLIATLESINIDKQLAEFDARHEAHPMFQWARMYMRQVIVLLQFQRATHQGDWFLLFTRLGLDHAQELVNKNLKGQGTISGIMQNPATLLKFCMCAPELSRIVEETETMVGMPKQNDTEHHRLNHTTVVRQEQDIANLSCVLSPCNIFTSEETNLFKLMTKEIIPKLIEESILSMEACGSSVMKKFVEERVSGETNLWDKMTKSKSLSWNSSGKEIKLQAKSEVITLRATTGLMSRLLIIARSSRKVDMEEVIGNYEFATTNHTLMKLDGSVHPTLNKSSIIAVLEDLPAQASTNSETESPSQENNQNTTSTCLVVDGMAVVQEIMAVKPLKNCKELAAAYVTLIDAKGHNYDITWVIFDNYVAEVSLKAATQDRRRGSKAPVKGYVVEDATKIKNVKSFLGSTTTKANLTLFLARKLIDHAEVHVITSTHQGVMSNRAGNITPGVSTQEEADTLMILHVVEAAKAGSIVHIYSQDTDVLLLALRRVPLLGEQAALLMGTGDRRCLVLLKPIYDSLGEQKAKALCKWHALTGCDTTGYIRGKSKKACLEAFLKERPSIVSAISSLGIESGVSGPSEDIIEGCISFLCGLFRKKGIEATNPHSLRWTLFKQQRIDKGIELLPPTYGAWKEHILRAHCQCVVWEQDLIACPTTIDPLMFGWIKEDDHLVPQLSKIPPVPTAVVELQGHKHKEIEE</sequence>
<dbReference type="EMBL" id="CACRXK020001683">
    <property type="protein sequence ID" value="CAB3990574.1"/>
    <property type="molecule type" value="Genomic_DNA"/>
</dbReference>
<organism evidence="1 2">
    <name type="scientific">Paramuricea clavata</name>
    <name type="common">Red gorgonian</name>
    <name type="synonym">Violescent sea-whip</name>
    <dbReference type="NCBI Taxonomy" id="317549"/>
    <lineage>
        <taxon>Eukaryota</taxon>
        <taxon>Metazoa</taxon>
        <taxon>Cnidaria</taxon>
        <taxon>Anthozoa</taxon>
        <taxon>Octocorallia</taxon>
        <taxon>Malacalcyonacea</taxon>
        <taxon>Plexauridae</taxon>
        <taxon>Paramuricea</taxon>
    </lineage>
</organism>
<dbReference type="PANTHER" id="PTHR47018">
    <property type="entry name" value="CXC DOMAIN-CONTAINING PROTEIN-RELATED"/>
    <property type="match status" value="1"/>
</dbReference>
<protein>
    <submittedName>
        <fullName evidence="1">Uncharacterized protein</fullName>
    </submittedName>
</protein>
<dbReference type="PANTHER" id="PTHR47018:SF3">
    <property type="entry name" value="MYCBP-ASSOCIATED PROTEIN"/>
    <property type="match status" value="1"/>
</dbReference>
<feature type="non-terminal residue" evidence="1">
    <location>
        <position position="1"/>
    </location>
</feature>
<gene>
    <name evidence="1" type="ORF">PACLA_8A046679</name>
</gene>
<accession>A0A7D9DNW6</accession>
<keyword evidence="2" id="KW-1185">Reference proteome</keyword>
<reference evidence="1" key="1">
    <citation type="submission" date="2020-04" db="EMBL/GenBank/DDBJ databases">
        <authorList>
            <person name="Alioto T."/>
            <person name="Alioto T."/>
            <person name="Gomez Garrido J."/>
        </authorList>
    </citation>
    <scope>NUCLEOTIDE SEQUENCE</scope>
    <source>
        <strain evidence="1">A484AB</strain>
    </source>
</reference>
<dbReference type="AlphaFoldDB" id="A0A7D9DNW6"/>
<dbReference type="OrthoDB" id="5985478at2759"/>
<comment type="caution">
    <text evidence="1">The sequence shown here is derived from an EMBL/GenBank/DDBJ whole genome shotgun (WGS) entry which is preliminary data.</text>
</comment>
<evidence type="ECO:0000313" key="1">
    <source>
        <dbReference type="EMBL" id="CAB3990574.1"/>
    </source>
</evidence>